<gene>
    <name evidence="3" type="ORF">HNQ85_001519</name>
</gene>
<keyword evidence="4" id="KW-1185">Reference proteome</keyword>
<dbReference type="InterPro" id="IPR006976">
    <property type="entry name" value="VanZ-like"/>
</dbReference>
<dbReference type="EMBL" id="JACDUU010000003">
    <property type="protein sequence ID" value="MBA2871249.1"/>
    <property type="molecule type" value="Genomic_DNA"/>
</dbReference>
<comment type="caution">
    <text evidence="3">The sequence shown here is derived from an EMBL/GenBank/DDBJ whole genome shotgun (WGS) entry which is preliminary data.</text>
</comment>
<dbReference type="AlphaFoldDB" id="A0A7V9YZE0"/>
<dbReference type="PIRSF" id="PIRSF019083">
    <property type="entry name" value="UCP019083_VanZ"/>
    <property type="match status" value="1"/>
</dbReference>
<name>A0A7V9YZE0_9BACL</name>
<feature type="transmembrane region" description="Helical" evidence="1">
    <location>
        <begin position="20"/>
        <end position="37"/>
    </location>
</feature>
<keyword evidence="1" id="KW-0472">Membrane</keyword>
<evidence type="ECO:0000259" key="2">
    <source>
        <dbReference type="Pfam" id="PF04892"/>
    </source>
</evidence>
<proteinExistence type="predicted"/>
<dbReference type="Pfam" id="PF04892">
    <property type="entry name" value="VanZ"/>
    <property type="match status" value="1"/>
</dbReference>
<feature type="transmembrane region" description="Helical" evidence="1">
    <location>
        <begin position="129"/>
        <end position="153"/>
    </location>
</feature>
<evidence type="ECO:0000313" key="4">
    <source>
        <dbReference type="Proteomes" id="UP000580891"/>
    </source>
</evidence>
<accession>A0A7V9YZE0</accession>
<protein>
    <submittedName>
        <fullName evidence="3">VanZ family protein</fullName>
    </submittedName>
</protein>
<sequence length="158" mass="18409">MGTIRIKMEKQVGEMMKNKWLWWGLVFLWCGLIYYFTESPAFTGENTAKVIDDIAQYLGLETMNNKDTRFFSWNFIVRKFAHLSEFGILAFLVWKAMSPHRFAYIAAWSFATVYAATDEWHQSFQPGRSALVSDVMIDSVGAALALLFVHIYWRLKRS</sequence>
<reference evidence="3 4" key="1">
    <citation type="submission" date="2020-07" db="EMBL/GenBank/DDBJ databases">
        <title>Genomic Encyclopedia of Type Strains, Phase IV (KMG-IV): sequencing the most valuable type-strain genomes for metagenomic binning, comparative biology and taxonomic classification.</title>
        <authorList>
            <person name="Goeker M."/>
        </authorList>
    </citation>
    <scope>NUCLEOTIDE SEQUENCE [LARGE SCALE GENOMIC DNA]</scope>
    <source>
        <strain evidence="3 4">DSM 25220</strain>
    </source>
</reference>
<keyword evidence="1" id="KW-0812">Transmembrane</keyword>
<dbReference type="Proteomes" id="UP000580891">
    <property type="component" value="Unassembled WGS sequence"/>
</dbReference>
<organism evidence="3 4">
    <name type="scientific">[Anoxybacillus] calidus</name>
    <dbReference type="NCBI Taxonomy" id="575178"/>
    <lineage>
        <taxon>Bacteria</taxon>
        <taxon>Bacillati</taxon>
        <taxon>Bacillota</taxon>
        <taxon>Bacilli</taxon>
        <taxon>Bacillales</taxon>
        <taxon>Anoxybacillaceae</taxon>
        <taxon>Paranoxybacillus</taxon>
    </lineage>
</organism>
<keyword evidence="1" id="KW-1133">Transmembrane helix</keyword>
<evidence type="ECO:0000313" key="3">
    <source>
        <dbReference type="EMBL" id="MBA2871249.1"/>
    </source>
</evidence>
<dbReference type="InterPro" id="IPR016747">
    <property type="entry name" value="Phosphotransbutyrylase"/>
</dbReference>
<feature type="domain" description="VanZ-like" evidence="2">
    <location>
        <begin position="23"/>
        <end position="151"/>
    </location>
</feature>
<evidence type="ECO:0000256" key="1">
    <source>
        <dbReference type="SAM" id="Phobius"/>
    </source>
</evidence>
<dbReference type="NCBIfam" id="NF037970">
    <property type="entry name" value="vanZ_1"/>
    <property type="match status" value="1"/>
</dbReference>